<dbReference type="EMBL" id="SMUW01000005">
    <property type="protein sequence ID" value="TDK51472.1"/>
    <property type="molecule type" value="Genomic_DNA"/>
</dbReference>
<reference evidence="1 2" key="1">
    <citation type="submission" date="2019-03" db="EMBL/GenBank/DDBJ databases">
        <title>Algoriphagus aquimaris sp. nov., isolated form marine sediment in Pohang, Korea.</title>
        <authorList>
            <person name="Kim J."/>
            <person name="Yoon S.-H."/>
            <person name="Lee S.-S."/>
        </authorList>
    </citation>
    <scope>NUCLEOTIDE SEQUENCE [LARGE SCALE GENOMIC DNA]</scope>
    <source>
        <strain evidence="1 2">F21</strain>
    </source>
</reference>
<name>A0A4R5VFR8_9BACT</name>
<keyword evidence="2" id="KW-1185">Reference proteome</keyword>
<dbReference type="AlphaFoldDB" id="A0A4R5VFR8"/>
<accession>A0A4R5VFR8</accession>
<evidence type="ECO:0000313" key="2">
    <source>
        <dbReference type="Proteomes" id="UP000295438"/>
    </source>
</evidence>
<proteinExistence type="predicted"/>
<protein>
    <submittedName>
        <fullName evidence="1">Uncharacterized protein</fullName>
    </submittedName>
</protein>
<dbReference type="Proteomes" id="UP000295438">
    <property type="component" value="Unassembled WGS sequence"/>
</dbReference>
<organism evidence="1 2">
    <name type="scientific">Algoriphagus formosus</name>
    <dbReference type="NCBI Taxonomy" id="2007308"/>
    <lineage>
        <taxon>Bacteria</taxon>
        <taxon>Pseudomonadati</taxon>
        <taxon>Bacteroidota</taxon>
        <taxon>Cytophagia</taxon>
        <taxon>Cytophagales</taxon>
        <taxon>Cyclobacteriaceae</taxon>
        <taxon>Algoriphagus</taxon>
    </lineage>
</organism>
<evidence type="ECO:0000313" key="1">
    <source>
        <dbReference type="EMBL" id="TDK51472.1"/>
    </source>
</evidence>
<gene>
    <name evidence="1" type="ORF">E1898_00035</name>
</gene>
<comment type="caution">
    <text evidence="1">The sequence shown here is derived from an EMBL/GenBank/DDBJ whole genome shotgun (WGS) entry which is preliminary data.</text>
</comment>
<sequence>MNLKLVTENNPIKGYIHYECAFDTETGIYFPKGKVEIKVMRNNSHGGYCGNTLFQRIGLEDKKLDFDIRIRNFLFSSAKIFLNFEGSIYRPVKKAGYLRLNADLISKLEN</sequence>
<dbReference type="RefSeq" id="WP_133389348.1">
    <property type="nucleotide sequence ID" value="NZ_SMUW01000005.1"/>
</dbReference>